<dbReference type="Gene3D" id="3.40.1580.10">
    <property type="entry name" value="SMI1/KNR4-like"/>
    <property type="match status" value="1"/>
</dbReference>
<dbReference type="SUPFAM" id="SSF160631">
    <property type="entry name" value="SMI1/KNR4-like"/>
    <property type="match status" value="1"/>
</dbReference>
<feature type="compositionally biased region" description="Basic residues" evidence="1">
    <location>
        <begin position="53"/>
        <end position="63"/>
    </location>
</feature>
<organism evidence="3 4">
    <name type="scientific">Saccharothrix espanaensis (strain ATCC 51144 / DSM 44229 / JCM 9112 / NBRC 15066 / NRRL 15764)</name>
    <dbReference type="NCBI Taxonomy" id="1179773"/>
    <lineage>
        <taxon>Bacteria</taxon>
        <taxon>Bacillati</taxon>
        <taxon>Actinomycetota</taxon>
        <taxon>Actinomycetes</taxon>
        <taxon>Pseudonocardiales</taxon>
        <taxon>Pseudonocardiaceae</taxon>
        <taxon>Saccharothrix</taxon>
    </lineage>
</organism>
<dbReference type="HOGENOM" id="CLU_1030097_0_0_11"/>
<gene>
    <name evidence="3" type="ordered locus">BN6_50100</name>
</gene>
<dbReference type="Pfam" id="PF09346">
    <property type="entry name" value="SMI1_KNR4"/>
    <property type="match status" value="1"/>
</dbReference>
<dbReference type="EMBL" id="HE804045">
    <property type="protein sequence ID" value="CCH32278.1"/>
    <property type="molecule type" value="Genomic_DNA"/>
</dbReference>
<accession>K0K6S1</accession>
<dbReference type="SMART" id="SM00860">
    <property type="entry name" value="SMI1_KNR4"/>
    <property type="match status" value="1"/>
</dbReference>
<feature type="domain" description="Knr4/Smi1-like" evidence="2">
    <location>
        <begin position="98"/>
        <end position="245"/>
    </location>
</feature>
<evidence type="ECO:0000259" key="2">
    <source>
        <dbReference type="SMART" id="SM00860"/>
    </source>
</evidence>
<dbReference type="eggNOG" id="COG4282">
    <property type="taxonomic scope" value="Bacteria"/>
</dbReference>
<evidence type="ECO:0000313" key="3">
    <source>
        <dbReference type="EMBL" id="CCH32278.1"/>
    </source>
</evidence>
<evidence type="ECO:0000256" key="1">
    <source>
        <dbReference type="SAM" id="MobiDB-lite"/>
    </source>
</evidence>
<dbReference type="InterPro" id="IPR037883">
    <property type="entry name" value="Knr4/Smi1-like_sf"/>
</dbReference>
<protein>
    <recommendedName>
        <fullName evidence="2">Knr4/Smi1-like domain-containing protein</fullName>
    </recommendedName>
</protein>
<dbReference type="Proteomes" id="UP000006281">
    <property type="component" value="Chromosome"/>
</dbReference>
<dbReference type="AlphaFoldDB" id="K0K6S1"/>
<sequence length="270" mass="29601">MDEQELLFDAERRYRVVRIHRNPPGNRAHGVPGSTEPKPVSNGWSTDNPPPRRSFRTWGRRPPPRATMAGMSAPVAGSWGRIGKWLRSNASDLSLRPPAEASAVAAAQTAVGLPFPADLVESLLCHDGSPASVVPPRWTLVPLETAVGIWQRNTEHLAARQAVEIDDMSDEDDEDWTETEEGEEDRFWGWNPAWLPIALDGSGGHLVVELREGERRGVVGVLDPETGPRFEGYGTWPSTAALLEGTANALYGGDALWTVGIESWGVDWTR</sequence>
<dbReference type="KEGG" id="sesp:BN6_50100"/>
<evidence type="ECO:0000313" key="4">
    <source>
        <dbReference type="Proteomes" id="UP000006281"/>
    </source>
</evidence>
<name>K0K6S1_SACES</name>
<dbReference type="InterPro" id="IPR018958">
    <property type="entry name" value="Knr4/Smi1-like_dom"/>
</dbReference>
<dbReference type="STRING" id="1179773.BN6_50100"/>
<keyword evidence="4" id="KW-1185">Reference proteome</keyword>
<reference evidence="3 4" key="1">
    <citation type="journal article" date="2012" name="BMC Genomics">
        <title>Complete genome sequence of Saccharothrix espanaensis DSM 44229T and comparison to the other completely sequenced Pseudonocardiaceae.</title>
        <authorList>
            <person name="Strobel T."/>
            <person name="Al-Dilaimi A."/>
            <person name="Blom J."/>
            <person name="Gessner A."/>
            <person name="Kalinowski J."/>
            <person name="Luzhetska M."/>
            <person name="Puhler A."/>
            <person name="Szczepanowski R."/>
            <person name="Bechthold A."/>
            <person name="Ruckert C."/>
        </authorList>
    </citation>
    <scope>NUCLEOTIDE SEQUENCE [LARGE SCALE GENOMIC DNA]</scope>
    <source>
        <strain evidence="4">ATCC 51144 / DSM 44229 / JCM 9112 / NBRC 15066 / NRRL 15764</strain>
    </source>
</reference>
<feature type="region of interest" description="Disordered" evidence="1">
    <location>
        <begin position="20"/>
        <end position="72"/>
    </location>
</feature>
<proteinExistence type="predicted"/>